<dbReference type="PROSITE" id="PS50801">
    <property type="entry name" value="STAS"/>
    <property type="match status" value="1"/>
</dbReference>
<dbReference type="Pfam" id="PF01740">
    <property type="entry name" value="STAS"/>
    <property type="match status" value="1"/>
</dbReference>
<evidence type="ECO:0000259" key="7">
    <source>
        <dbReference type="PROSITE" id="PS50801"/>
    </source>
</evidence>
<dbReference type="InterPro" id="IPR002645">
    <property type="entry name" value="STAS_dom"/>
</dbReference>
<sequence length="728" mass="79658">MKGVSTAPKPLSELAGADDEDGSYKELRDEPQTERDGEDCLCFQGIKSCFLRRLPVLQWLPVYDVREDLVSDIIGGVTIGMVCLAQTLAHAAIATTENIQGPYCAFVPTLLYAFLGTSPHASVSSGAIAAILIADQLRPWPDVKDRTELASLLAFIAGVVLLIMGSCRMAFAVRFLSHPTLSGFITGGSILIIVQQTRNLFGFRTFPHTDGFFTHIVTTWDHRSEVDPVSLTLGLVLILMLDQFNRLKEYAKGQIKKGGPAAGKFRVIKRLTEMKEIVVAVAGTLFGYLTAEGGPGGEPILVTVGHIPAGLPTFQAPWDIPAYQDLVSHKSRLIDFVTGGVLVALTSFLTTYATTKKMALHYGYQLDASQEMIALGVAGIGGSFFRAFTPSGSLSRTGLAADCGVKTQFGGVAAAGVIGLGLVFLTPTLMYLPKAALAAIIMKSTSSLIDFETPKKLMKFWRPWGKGGLKRDVIIWCVAFVFTLLLGVVYGIGLAVLMSLAMVVADATEPQTVELGRVQALGRRWRNIEDWPNAQTYPGILVFEFRGPLSFASSEFFQEEIERRHYAKQQRDGVKLAIVVLSFESVHHLDSTALAMLEDLLNEWRLAGISCVISGAKHQVRALIEERLVRLRKEEKKPAVLDQTGFMISISDAVELARKRLEARKEHSGKADSQCRQERANSATVVQRFVRRKSSLTKLAELPPEAREAARQAMLKRPKGLQRQASLH</sequence>
<feature type="transmembrane region" description="Helical" evidence="6">
    <location>
        <begin position="409"/>
        <end position="429"/>
    </location>
</feature>
<dbReference type="Gene3D" id="3.30.750.24">
    <property type="entry name" value="STAS domain"/>
    <property type="match status" value="1"/>
</dbReference>
<feature type="transmembrane region" description="Helical" evidence="6">
    <location>
        <begin position="177"/>
        <end position="194"/>
    </location>
</feature>
<dbReference type="EMBL" id="HBNR01052420">
    <property type="protein sequence ID" value="CAE4617234.1"/>
    <property type="molecule type" value="Transcribed_RNA"/>
</dbReference>
<dbReference type="InterPro" id="IPR001902">
    <property type="entry name" value="SLC26A/SulP_fam"/>
</dbReference>
<reference evidence="8" key="1">
    <citation type="submission" date="2021-01" db="EMBL/GenBank/DDBJ databases">
        <authorList>
            <person name="Corre E."/>
            <person name="Pelletier E."/>
            <person name="Niang G."/>
            <person name="Scheremetjew M."/>
            <person name="Finn R."/>
            <person name="Kale V."/>
            <person name="Holt S."/>
            <person name="Cochrane G."/>
            <person name="Meng A."/>
            <person name="Brown T."/>
            <person name="Cohen L."/>
        </authorList>
    </citation>
    <scope>NUCLEOTIDE SEQUENCE</scope>
    <source>
        <strain evidence="8">CCMP3105</strain>
    </source>
</reference>
<evidence type="ECO:0000256" key="1">
    <source>
        <dbReference type="ARBA" id="ARBA00004141"/>
    </source>
</evidence>
<gene>
    <name evidence="8" type="ORF">AMON00008_LOCUS36763</name>
</gene>
<dbReference type="AlphaFoldDB" id="A0A7S4RK81"/>
<evidence type="ECO:0000256" key="6">
    <source>
        <dbReference type="SAM" id="Phobius"/>
    </source>
</evidence>
<keyword evidence="4 6" id="KW-0472">Membrane</keyword>
<feature type="domain" description="STAS" evidence="7">
    <location>
        <begin position="530"/>
        <end position="657"/>
    </location>
</feature>
<comment type="subcellular location">
    <subcellularLocation>
        <location evidence="1">Membrane</location>
        <topology evidence="1">Multi-pass membrane protein</topology>
    </subcellularLocation>
</comment>
<feature type="transmembrane region" description="Helical" evidence="6">
    <location>
        <begin position="149"/>
        <end position="171"/>
    </location>
</feature>
<proteinExistence type="predicted"/>
<dbReference type="GO" id="GO:0016020">
    <property type="term" value="C:membrane"/>
    <property type="evidence" value="ECO:0007669"/>
    <property type="project" value="UniProtKB-SubCell"/>
</dbReference>
<organism evidence="8">
    <name type="scientific">Alexandrium monilatum</name>
    <dbReference type="NCBI Taxonomy" id="311494"/>
    <lineage>
        <taxon>Eukaryota</taxon>
        <taxon>Sar</taxon>
        <taxon>Alveolata</taxon>
        <taxon>Dinophyceae</taxon>
        <taxon>Gonyaulacales</taxon>
        <taxon>Pyrocystaceae</taxon>
        <taxon>Alexandrium</taxon>
    </lineage>
</organism>
<evidence type="ECO:0000313" key="8">
    <source>
        <dbReference type="EMBL" id="CAE4617234.1"/>
    </source>
</evidence>
<dbReference type="Pfam" id="PF00916">
    <property type="entry name" value="Sulfate_transp"/>
    <property type="match status" value="1"/>
</dbReference>
<dbReference type="InterPro" id="IPR011547">
    <property type="entry name" value="SLC26A/SulP_dom"/>
</dbReference>
<dbReference type="GO" id="GO:0055085">
    <property type="term" value="P:transmembrane transport"/>
    <property type="evidence" value="ECO:0007669"/>
    <property type="project" value="InterPro"/>
</dbReference>
<protein>
    <recommendedName>
        <fullName evidence="7">STAS domain-containing protein</fullName>
    </recommendedName>
</protein>
<keyword evidence="3 6" id="KW-1133">Transmembrane helix</keyword>
<feature type="transmembrane region" description="Helical" evidence="6">
    <location>
        <begin position="333"/>
        <end position="352"/>
    </location>
</feature>
<dbReference type="CDD" id="cd07042">
    <property type="entry name" value="STAS_SulP_like_sulfate_transporter"/>
    <property type="match status" value="1"/>
</dbReference>
<dbReference type="PANTHER" id="PTHR11814">
    <property type="entry name" value="SULFATE TRANSPORTER"/>
    <property type="match status" value="1"/>
</dbReference>
<dbReference type="InterPro" id="IPR036513">
    <property type="entry name" value="STAS_dom_sf"/>
</dbReference>
<feature type="region of interest" description="Disordered" evidence="5">
    <location>
        <begin position="701"/>
        <end position="728"/>
    </location>
</feature>
<feature type="compositionally biased region" description="Basic and acidic residues" evidence="5">
    <location>
        <begin position="22"/>
        <end position="32"/>
    </location>
</feature>
<name>A0A7S4RK81_9DINO</name>
<evidence type="ECO:0000256" key="5">
    <source>
        <dbReference type="SAM" id="MobiDB-lite"/>
    </source>
</evidence>
<keyword evidence="2 6" id="KW-0812">Transmembrane</keyword>
<feature type="transmembrane region" description="Helical" evidence="6">
    <location>
        <begin position="473"/>
        <end position="505"/>
    </location>
</feature>
<accession>A0A7S4RK81</accession>
<evidence type="ECO:0000256" key="2">
    <source>
        <dbReference type="ARBA" id="ARBA00022692"/>
    </source>
</evidence>
<evidence type="ECO:0000256" key="3">
    <source>
        <dbReference type="ARBA" id="ARBA00022989"/>
    </source>
</evidence>
<feature type="region of interest" description="Disordered" evidence="5">
    <location>
        <begin position="1"/>
        <end position="32"/>
    </location>
</feature>
<dbReference type="SUPFAM" id="SSF52091">
    <property type="entry name" value="SpoIIaa-like"/>
    <property type="match status" value="1"/>
</dbReference>
<evidence type="ECO:0000256" key="4">
    <source>
        <dbReference type="ARBA" id="ARBA00023136"/>
    </source>
</evidence>